<dbReference type="InterPro" id="IPR001387">
    <property type="entry name" value="Cro/C1-type_HTH"/>
</dbReference>
<keyword evidence="3" id="KW-1185">Reference proteome</keyword>
<dbReference type="CDD" id="cd00093">
    <property type="entry name" value="HTH_XRE"/>
    <property type="match status" value="1"/>
</dbReference>
<dbReference type="SMART" id="SM00530">
    <property type="entry name" value="HTH_XRE"/>
    <property type="match status" value="1"/>
</dbReference>
<organism evidence="2 3">
    <name type="scientific">Streptomyces lannensis</name>
    <dbReference type="NCBI Taxonomy" id="766498"/>
    <lineage>
        <taxon>Bacteria</taxon>
        <taxon>Bacillati</taxon>
        <taxon>Actinomycetota</taxon>
        <taxon>Actinomycetes</taxon>
        <taxon>Kitasatosporales</taxon>
        <taxon>Streptomycetaceae</taxon>
        <taxon>Streptomyces</taxon>
    </lineage>
</organism>
<dbReference type="PROSITE" id="PS50943">
    <property type="entry name" value="HTH_CROC1"/>
    <property type="match status" value="1"/>
</dbReference>
<dbReference type="Gene3D" id="1.10.260.40">
    <property type="entry name" value="lambda repressor-like DNA-binding domains"/>
    <property type="match status" value="1"/>
</dbReference>
<dbReference type="InterPro" id="IPR010982">
    <property type="entry name" value="Lambda_DNA-bd_dom_sf"/>
</dbReference>
<dbReference type="PANTHER" id="PTHR35010">
    <property type="entry name" value="BLL4672 PROTEIN-RELATED"/>
    <property type="match status" value="1"/>
</dbReference>
<evidence type="ECO:0000313" key="2">
    <source>
        <dbReference type="EMBL" id="GAA3887487.1"/>
    </source>
</evidence>
<proteinExistence type="predicted"/>
<dbReference type="Gene3D" id="3.30.450.180">
    <property type="match status" value="1"/>
</dbReference>
<dbReference type="SUPFAM" id="SSF47413">
    <property type="entry name" value="lambda repressor-like DNA-binding domains"/>
    <property type="match status" value="1"/>
</dbReference>
<gene>
    <name evidence="2" type="ORF">GCM10022207_63510</name>
</gene>
<evidence type="ECO:0000259" key="1">
    <source>
        <dbReference type="PROSITE" id="PS50943"/>
    </source>
</evidence>
<feature type="domain" description="HTH cro/C1-type" evidence="1">
    <location>
        <begin position="34"/>
        <end position="81"/>
    </location>
</feature>
<dbReference type="PANTHER" id="PTHR35010:SF2">
    <property type="entry name" value="BLL4672 PROTEIN"/>
    <property type="match status" value="1"/>
</dbReference>
<dbReference type="Pfam" id="PF17765">
    <property type="entry name" value="MLTR_LBD"/>
    <property type="match status" value="1"/>
</dbReference>
<dbReference type="EMBL" id="BAAAZA010000023">
    <property type="protein sequence ID" value="GAA3887487.1"/>
    <property type="molecule type" value="Genomic_DNA"/>
</dbReference>
<name>A0ABP7KUH1_9ACTN</name>
<comment type="caution">
    <text evidence="2">The sequence shown here is derived from an EMBL/GenBank/DDBJ whole genome shotgun (WGS) entry which is preliminary data.</text>
</comment>
<sequence>MDTKQLADFLRVRREALDPGDVGLPGTRRRRTPGLRREEVAHLADISTDYYTRLEQDRAPQPSPGVLRAITRALRLTLDERDHLFRLAGHPPPDRTRSDDHVAPSLLGVLDRLSDVPAQVMTDLGATLVQNDLARAVFGDLTRPRGAAGTVVYRWFTDPSTRAGYPVQDHATESRALVADLRAAAVRRDDTQAKDLVERLLRASPEFEALWRLHSVGVMRSRRKRIQHPAVGLLELDCQMLVDEERTQILALFSPAAGTPTAERLTLLGSLGPLAAQRSSR</sequence>
<dbReference type="Proteomes" id="UP001501563">
    <property type="component" value="Unassembled WGS sequence"/>
</dbReference>
<dbReference type="InterPro" id="IPR041413">
    <property type="entry name" value="MLTR_LBD"/>
</dbReference>
<dbReference type="RefSeq" id="WP_345552795.1">
    <property type="nucleotide sequence ID" value="NZ_BAAAZA010000023.1"/>
</dbReference>
<reference evidence="3" key="1">
    <citation type="journal article" date="2019" name="Int. J. Syst. Evol. Microbiol.">
        <title>The Global Catalogue of Microorganisms (GCM) 10K type strain sequencing project: providing services to taxonomists for standard genome sequencing and annotation.</title>
        <authorList>
            <consortium name="The Broad Institute Genomics Platform"/>
            <consortium name="The Broad Institute Genome Sequencing Center for Infectious Disease"/>
            <person name="Wu L."/>
            <person name="Ma J."/>
        </authorList>
    </citation>
    <scope>NUCLEOTIDE SEQUENCE [LARGE SCALE GENOMIC DNA]</scope>
    <source>
        <strain evidence="3">JCM 16578</strain>
    </source>
</reference>
<protein>
    <submittedName>
        <fullName evidence="2">Helix-turn-helix transcriptional regulator</fullName>
    </submittedName>
</protein>
<dbReference type="Pfam" id="PF13560">
    <property type="entry name" value="HTH_31"/>
    <property type="match status" value="1"/>
</dbReference>
<evidence type="ECO:0000313" key="3">
    <source>
        <dbReference type="Proteomes" id="UP001501563"/>
    </source>
</evidence>
<accession>A0ABP7KUH1</accession>